<dbReference type="Proteomes" id="UP001056649">
    <property type="component" value="Chromosome"/>
</dbReference>
<evidence type="ECO:0000256" key="1">
    <source>
        <dbReference type="SAM" id="SignalP"/>
    </source>
</evidence>
<feature type="chain" id="PRO_5039936157" evidence="1">
    <location>
        <begin position="30"/>
        <end position="121"/>
    </location>
</feature>
<dbReference type="RefSeq" id="WP_005959744.1">
    <property type="nucleotide sequence ID" value="NZ_CP090569.1"/>
</dbReference>
<dbReference type="EMBL" id="CP090569">
    <property type="protein sequence ID" value="USF87216.1"/>
    <property type="molecule type" value="Genomic_DNA"/>
</dbReference>
<proteinExistence type="predicted"/>
<evidence type="ECO:0000313" key="2">
    <source>
        <dbReference type="EMBL" id="USF87216.1"/>
    </source>
</evidence>
<dbReference type="KEGG" id="eps:L0Y14_13905"/>
<keyword evidence="1" id="KW-0732">Signal</keyword>
<name>A0A9J6ZXD5_9GAMM</name>
<sequence>MNGNKRRIGRGCWLLAAALLMSAALPAVAGNYAVRPMAGMPGMPAAQGVEISGPFDGVNLKRRRIWIDDTVFSMSRKLRVVGTSKKLGLLSDLRQGEAIKALVTRGEDKNGLREVLEIRRQ</sequence>
<evidence type="ECO:0000313" key="3">
    <source>
        <dbReference type="Proteomes" id="UP001056649"/>
    </source>
</evidence>
<protein>
    <submittedName>
        <fullName evidence="2">Pilus assembly protein PilY</fullName>
    </submittedName>
</protein>
<gene>
    <name evidence="2" type="ORF">L0Y14_13905</name>
</gene>
<organism evidence="2 3">
    <name type="scientific">Candidatus Endoriftia persephonae</name>
    <dbReference type="NCBI Taxonomy" id="393765"/>
    <lineage>
        <taxon>Bacteria</taxon>
        <taxon>Pseudomonadati</taxon>
        <taxon>Pseudomonadota</taxon>
        <taxon>Gammaproteobacteria</taxon>
        <taxon>Chromatiales</taxon>
        <taxon>Sedimenticolaceae</taxon>
        <taxon>Candidatus Endoriftia</taxon>
    </lineage>
</organism>
<keyword evidence="3" id="KW-1185">Reference proteome</keyword>
<reference evidence="2" key="1">
    <citation type="journal article" date="2022" name="Mol. Ecol. Resour.">
        <title>The complete and closed genome of the facultative generalist Candidatus Endoriftia persephone from deep-sea hydrothermal vents.</title>
        <authorList>
            <person name="de Oliveira A.L."/>
            <person name="Srivastava A."/>
            <person name="Espada-Hinojosa S."/>
            <person name="Bright M."/>
        </authorList>
    </citation>
    <scope>NUCLEOTIDE SEQUENCE</scope>
    <source>
        <strain evidence="2">Tica-EPR-9o50.N</strain>
    </source>
</reference>
<dbReference type="AlphaFoldDB" id="A0A9J6ZXD5"/>
<accession>A0A9J6ZXD5</accession>
<feature type="signal peptide" evidence="1">
    <location>
        <begin position="1"/>
        <end position="29"/>
    </location>
</feature>